<keyword evidence="8 11" id="KW-0472">Membrane</keyword>
<dbReference type="FunFam" id="1.20.1250.20:FF:000001">
    <property type="entry name" value="Dicarboxylate MFS transporter"/>
    <property type="match status" value="1"/>
</dbReference>
<accession>A0A7I7NG72</accession>
<evidence type="ECO:0000256" key="11">
    <source>
        <dbReference type="SAM" id="Phobius"/>
    </source>
</evidence>
<dbReference type="Pfam" id="PF07690">
    <property type="entry name" value="MFS_1"/>
    <property type="match status" value="1"/>
</dbReference>
<feature type="transmembrane region" description="Helical" evidence="11">
    <location>
        <begin position="248"/>
        <end position="271"/>
    </location>
</feature>
<feature type="transmembrane region" description="Helical" evidence="11">
    <location>
        <begin position="315"/>
        <end position="333"/>
    </location>
</feature>
<evidence type="ECO:0000313" key="13">
    <source>
        <dbReference type="EMBL" id="BBX95534.1"/>
    </source>
</evidence>
<protein>
    <recommendedName>
        <fullName evidence="10">Putative proline/betaine transporter</fullName>
    </recommendedName>
</protein>
<evidence type="ECO:0000256" key="8">
    <source>
        <dbReference type="ARBA" id="ARBA00023136"/>
    </source>
</evidence>
<dbReference type="KEGG" id="mlj:MLAC_08280"/>
<evidence type="ECO:0000256" key="6">
    <source>
        <dbReference type="ARBA" id="ARBA00022847"/>
    </source>
</evidence>
<feature type="transmembrane region" description="Helical" evidence="11">
    <location>
        <begin position="15"/>
        <end position="41"/>
    </location>
</feature>
<dbReference type="CDD" id="cd17369">
    <property type="entry name" value="MFS_ShiA_like"/>
    <property type="match status" value="1"/>
</dbReference>
<feature type="domain" description="Major facilitator superfamily (MFS) profile" evidence="12">
    <location>
        <begin position="15"/>
        <end position="430"/>
    </location>
</feature>
<feature type="transmembrane region" description="Helical" evidence="11">
    <location>
        <begin position="405"/>
        <end position="425"/>
    </location>
</feature>
<dbReference type="InterPro" id="IPR011701">
    <property type="entry name" value="MFS"/>
</dbReference>
<dbReference type="Gene3D" id="1.20.1250.20">
    <property type="entry name" value="MFS general substrate transporter like domains"/>
    <property type="match status" value="2"/>
</dbReference>
<dbReference type="AlphaFoldDB" id="A0A7I7NG72"/>
<evidence type="ECO:0000256" key="3">
    <source>
        <dbReference type="ARBA" id="ARBA00022448"/>
    </source>
</evidence>
<evidence type="ECO:0000256" key="4">
    <source>
        <dbReference type="ARBA" id="ARBA00022475"/>
    </source>
</evidence>
<evidence type="ECO:0000256" key="1">
    <source>
        <dbReference type="ARBA" id="ARBA00004651"/>
    </source>
</evidence>
<feature type="transmembrane region" description="Helical" evidence="11">
    <location>
        <begin position="378"/>
        <end position="399"/>
    </location>
</feature>
<dbReference type="InterPro" id="IPR036259">
    <property type="entry name" value="MFS_trans_sf"/>
</dbReference>
<feature type="transmembrane region" description="Helical" evidence="11">
    <location>
        <begin position="53"/>
        <end position="76"/>
    </location>
</feature>
<evidence type="ECO:0000256" key="9">
    <source>
        <dbReference type="ARBA" id="ARBA00037295"/>
    </source>
</evidence>
<dbReference type="InterPro" id="IPR020846">
    <property type="entry name" value="MFS_dom"/>
</dbReference>
<evidence type="ECO:0000259" key="12">
    <source>
        <dbReference type="PROSITE" id="PS50850"/>
    </source>
</evidence>
<keyword evidence="3" id="KW-0813">Transport</keyword>
<evidence type="ECO:0000313" key="14">
    <source>
        <dbReference type="Proteomes" id="UP000466396"/>
    </source>
</evidence>
<keyword evidence="6" id="KW-0769">Symport</keyword>
<evidence type="ECO:0000256" key="7">
    <source>
        <dbReference type="ARBA" id="ARBA00022989"/>
    </source>
</evidence>
<reference evidence="13 14" key="1">
    <citation type="journal article" date="2019" name="Emerg. Microbes Infect.">
        <title>Comprehensive subspecies identification of 175 nontuberculous mycobacteria species based on 7547 genomic profiles.</title>
        <authorList>
            <person name="Matsumoto Y."/>
            <person name="Kinjo T."/>
            <person name="Motooka D."/>
            <person name="Nabeya D."/>
            <person name="Jung N."/>
            <person name="Uechi K."/>
            <person name="Horii T."/>
            <person name="Iida T."/>
            <person name="Fujita J."/>
            <person name="Nakamura S."/>
        </authorList>
    </citation>
    <scope>NUCLEOTIDE SEQUENCE [LARGE SCALE GENOMIC DNA]</scope>
    <source>
        <strain evidence="13 14">JCM 15657</strain>
    </source>
</reference>
<dbReference type="PROSITE" id="PS50850">
    <property type="entry name" value="MFS"/>
    <property type="match status" value="1"/>
</dbReference>
<dbReference type="SUPFAM" id="SSF103473">
    <property type="entry name" value="MFS general substrate transporter"/>
    <property type="match status" value="1"/>
</dbReference>
<dbReference type="EMBL" id="AP022581">
    <property type="protein sequence ID" value="BBX95534.1"/>
    <property type="molecule type" value="Genomic_DNA"/>
</dbReference>
<dbReference type="InterPro" id="IPR005829">
    <property type="entry name" value="Sugar_transporter_CS"/>
</dbReference>
<comment type="function">
    <text evidence="9">May be a proton symporter involved in the uptake of osmolytes such as proline and glycine betaine.</text>
</comment>
<feature type="transmembrane region" description="Helical" evidence="11">
    <location>
        <begin position="194"/>
        <end position="213"/>
    </location>
</feature>
<gene>
    <name evidence="13" type="ORF">MLAC_08280</name>
</gene>
<feature type="transmembrane region" description="Helical" evidence="11">
    <location>
        <begin position="112"/>
        <end position="133"/>
    </location>
</feature>
<keyword evidence="14" id="KW-1185">Reference proteome</keyword>
<evidence type="ECO:0000256" key="10">
    <source>
        <dbReference type="ARBA" id="ARBA00039918"/>
    </source>
</evidence>
<feature type="transmembrane region" description="Helical" evidence="11">
    <location>
        <begin position="88"/>
        <end position="106"/>
    </location>
</feature>
<comment type="subcellular location">
    <subcellularLocation>
        <location evidence="1">Cell membrane</location>
        <topology evidence="1">Multi-pass membrane protein</topology>
    </subcellularLocation>
</comment>
<feature type="transmembrane region" description="Helical" evidence="11">
    <location>
        <begin position="339"/>
        <end position="357"/>
    </location>
</feature>
<keyword evidence="7 11" id="KW-1133">Transmembrane helix</keyword>
<dbReference type="PANTHER" id="PTHR43045:SF2">
    <property type="entry name" value="INNER MEMBRANE METABOLITE TRANSPORT PROTEIN YHJE"/>
    <property type="match status" value="1"/>
</dbReference>
<evidence type="ECO:0000256" key="2">
    <source>
        <dbReference type="ARBA" id="ARBA00008240"/>
    </source>
</evidence>
<comment type="similarity">
    <text evidence="2">Belongs to the major facilitator superfamily. Metabolite:H+ Symporter (MHS) family (TC 2.A.1.6) family.</text>
</comment>
<feature type="transmembrane region" description="Helical" evidence="11">
    <location>
        <begin position="154"/>
        <end position="174"/>
    </location>
</feature>
<feature type="transmembrane region" description="Helical" evidence="11">
    <location>
        <begin position="283"/>
        <end position="303"/>
    </location>
</feature>
<evidence type="ECO:0000256" key="5">
    <source>
        <dbReference type="ARBA" id="ARBA00022692"/>
    </source>
</evidence>
<name>A0A7I7NG72_9MYCO</name>
<keyword evidence="5 11" id="KW-0812">Transmembrane</keyword>
<dbReference type="PROSITE" id="PS00217">
    <property type="entry name" value="SUGAR_TRANSPORT_2"/>
    <property type="match status" value="1"/>
</dbReference>
<organism evidence="13 14">
    <name type="scientific">Mycobacterium lacus</name>
    <dbReference type="NCBI Taxonomy" id="169765"/>
    <lineage>
        <taxon>Bacteria</taxon>
        <taxon>Bacillati</taxon>
        <taxon>Actinomycetota</taxon>
        <taxon>Actinomycetes</taxon>
        <taxon>Mycobacteriales</taxon>
        <taxon>Mycobacteriaceae</taxon>
        <taxon>Mycobacterium</taxon>
    </lineage>
</organism>
<dbReference type="Proteomes" id="UP000466396">
    <property type="component" value="Chromosome"/>
</dbReference>
<keyword evidence="4" id="KW-1003">Cell membrane</keyword>
<dbReference type="PANTHER" id="PTHR43045">
    <property type="entry name" value="SHIKIMATE TRANSPORTER"/>
    <property type="match status" value="1"/>
</dbReference>
<sequence length="461" mass="48060">MTAADSPGGAPMKRVAVACVAGTAVEFYDFVIYGTAAALVFPTVFFPRLGPTVATVASIGTFAAAFLSRPLGAVVFGYWGDRLGRKKTLVATLLIMAVSTVMVGMVPSAATIGAAAPLILISLRLLQGFAVGGEWAGSALLSAEYAPADKRGRYGMFTPVGAGIAVVLASLIFLAVNHTIGEHSPAFMQWGWRIPFLISAGLIVIAVYVRVNIDETPVFAREKARENTPNEAPEAPLIEIIRLESREIALATGSIVGFLGLTYMSTTFLTADARAHLGYSRDLILSAGLLGGLASIASIALSASLSDRVGRRRMMLVGATGCLAWSFVVMPLIDSGEPILFVAAMVGMHAIAGVGFGPAPSFIPELFATRYRYTGTALASNLAGIVGGALAPVLAGTLLTTYGSWVIGFMLAVLVMVSLVCIYLLPEPGGISFASQCIRARGAEAEDSRQLACRASLSTMP</sequence>
<proteinExistence type="inferred from homology"/>
<dbReference type="GO" id="GO:0005886">
    <property type="term" value="C:plasma membrane"/>
    <property type="evidence" value="ECO:0007669"/>
    <property type="project" value="UniProtKB-SubCell"/>
</dbReference>
<dbReference type="GO" id="GO:0015293">
    <property type="term" value="F:symporter activity"/>
    <property type="evidence" value="ECO:0007669"/>
    <property type="project" value="UniProtKB-KW"/>
</dbReference>